<evidence type="ECO:0000256" key="1">
    <source>
        <dbReference type="ARBA" id="ARBA00006056"/>
    </source>
</evidence>
<dbReference type="AlphaFoldDB" id="A0AAE3VTH3"/>
<dbReference type="InterPro" id="IPR036111">
    <property type="entry name" value="Mal/L-sulfo/L-lacto_DH-like_sf"/>
</dbReference>
<evidence type="ECO:0000313" key="4">
    <source>
        <dbReference type="Proteomes" id="UP001229244"/>
    </source>
</evidence>
<name>A0AAE3VTH3_9HYPH</name>
<reference evidence="3" key="1">
    <citation type="submission" date="2023-07" db="EMBL/GenBank/DDBJ databases">
        <title>Genomic Encyclopedia of Type Strains, Phase IV (KMG-IV): sequencing the most valuable type-strain genomes for metagenomic binning, comparative biology and taxonomic classification.</title>
        <authorList>
            <person name="Goeker M."/>
        </authorList>
    </citation>
    <scope>NUCLEOTIDE SEQUENCE</scope>
    <source>
        <strain evidence="3">DSM 21202</strain>
    </source>
</reference>
<dbReference type="InterPro" id="IPR043144">
    <property type="entry name" value="Mal/L-sulf/L-lact_DH-like_ah"/>
</dbReference>
<dbReference type="SUPFAM" id="SSF89733">
    <property type="entry name" value="L-sulfolactate dehydrogenase-like"/>
    <property type="match status" value="1"/>
</dbReference>
<evidence type="ECO:0000313" key="3">
    <source>
        <dbReference type="EMBL" id="MDQ0317851.1"/>
    </source>
</evidence>
<gene>
    <name evidence="3" type="ORF">J2S73_004339</name>
</gene>
<dbReference type="PANTHER" id="PTHR11091">
    <property type="entry name" value="OXIDOREDUCTASE-RELATED"/>
    <property type="match status" value="1"/>
</dbReference>
<dbReference type="InterPro" id="IPR043143">
    <property type="entry name" value="Mal/L-sulf/L-lact_DH-like_NADP"/>
</dbReference>
<dbReference type="EMBL" id="JAUSUL010000010">
    <property type="protein sequence ID" value="MDQ0317851.1"/>
    <property type="molecule type" value="Genomic_DNA"/>
</dbReference>
<keyword evidence="4" id="KW-1185">Reference proteome</keyword>
<keyword evidence="2" id="KW-0560">Oxidoreductase</keyword>
<comment type="caution">
    <text evidence="3">The sequence shown here is derived from an EMBL/GenBank/DDBJ whole genome shotgun (WGS) entry which is preliminary data.</text>
</comment>
<dbReference type="RefSeq" id="WP_306887781.1">
    <property type="nucleotide sequence ID" value="NZ_JAUSUL010000010.1"/>
</dbReference>
<dbReference type="Gene3D" id="1.10.1530.10">
    <property type="match status" value="1"/>
</dbReference>
<proteinExistence type="inferred from homology"/>
<dbReference type="Pfam" id="PF02615">
    <property type="entry name" value="Ldh_2"/>
    <property type="match status" value="1"/>
</dbReference>
<accession>A0AAE3VTH3</accession>
<evidence type="ECO:0000256" key="2">
    <source>
        <dbReference type="ARBA" id="ARBA00023002"/>
    </source>
</evidence>
<dbReference type="Gene3D" id="3.30.60.50">
    <property type="entry name" value="Hypothetical oxidoreductase yiak, domain 3"/>
    <property type="match status" value="1"/>
</dbReference>
<dbReference type="InterPro" id="IPR003767">
    <property type="entry name" value="Malate/L-lactate_DH-like"/>
</dbReference>
<dbReference type="PANTHER" id="PTHR11091:SF0">
    <property type="entry name" value="MALATE DEHYDROGENASE"/>
    <property type="match status" value="1"/>
</dbReference>
<protein>
    <submittedName>
        <fullName evidence="3">LDH2 family malate/lactate/ureidoglycolate dehydrogenase</fullName>
    </submittedName>
</protein>
<dbReference type="Gene3D" id="3.30.1370.60">
    <property type="entry name" value="Hypothetical oxidoreductase yiak, domain 2"/>
    <property type="match status" value="1"/>
</dbReference>
<sequence>MLVPVESLRVLAKKALSRQGVANPNASLQAEVLMEAELRGLPSHGLQRLPQIIARIRTGLADPDATGSARWTRPGALAVDGQRGLGPVVVMDTIGRLSEAVQSRGIVLAAIRNANHIGMLAYYVEAAARQNLIAVVLTTSEALVHPFGGTEAMLGTNPIAIGIPTGAEPFVLDLATSRVSMGKIHHHALTGRPVPDDWAVDADGNRTTDPEAAKSGAIAPFGDAKGYGLGLAFELLVATLAGSDFAPEVHGTLDATEVANKGDLIILIDPNAGDARAAGVASYLDRVRGSRAADPARPIAIPGDRMRARRQHSLEAGIELPDALYDQIQALSVG</sequence>
<organism evidence="3 4">
    <name type="scientific">Amorphus orientalis</name>
    <dbReference type="NCBI Taxonomy" id="649198"/>
    <lineage>
        <taxon>Bacteria</taxon>
        <taxon>Pseudomonadati</taxon>
        <taxon>Pseudomonadota</taxon>
        <taxon>Alphaproteobacteria</taxon>
        <taxon>Hyphomicrobiales</taxon>
        <taxon>Amorphaceae</taxon>
        <taxon>Amorphus</taxon>
    </lineage>
</organism>
<comment type="similarity">
    <text evidence="1">Belongs to the LDH2/MDH2 oxidoreductase family.</text>
</comment>
<dbReference type="GO" id="GO:0016491">
    <property type="term" value="F:oxidoreductase activity"/>
    <property type="evidence" value="ECO:0007669"/>
    <property type="project" value="UniProtKB-KW"/>
</dbReference>
<dbReference type="Proteomes" id="UP001229244">
    <property type="component" value="Unassembled WGS sequence"/>
</dbReference>